<organism evidence="1 2">
    <name type="scientific">Candidatus Sarcina troglodytae</name>
    <dbReference type="NCBI Taxonomy" id="2726954"/>
    <lineage>
        <taxon>Bacteria</taxon>
        <taxon>Bacillati</taxon>
        <taxon>Bacillota</taxon>
        <taxon>Clostridia</taxon>
        <taxon>Eubacteriales</taxon>
        <taxon>Clostridiaceae</taxon>
        <taxon>Sarcina</taxon>
    </lineage>
</organism>
<proteinExistence type="predicted"/>
<protein>
    <submittedName>
        <fullName evidence="1">Uncharacterized protein</fullName>
    </submittedName>
</protein>
<reference evidence="1" key="1">
    <citation type="submission" date="2020-04" db="EMBL/GenBank/DDBJ databases">
        <title>A novel bacterium ('Candidatus Sarcina troglodytae' sp. nov.) linked to a protracted, uniformly lethal epizootic among sanctuary western chimpanzees (Pan troglodytes verus) in Sierra Leone.</title>
        <authorList>
            <person name="Owens L.A."/>
            <person name="Colitti B."/>
            <person name="Hirji I."/>
            <person name="Pizaro A."/>
            <person name="Jaffe J.E."/>
            <person name="Moittie S."/>
            <person name="Bishop-Lilly K.A."/>
            <person name="Estrella L.A."/>
            <person name="Voegtly L.J."/>
            <person name="Kuhn J.H."/>
            <person name="Suen G."/>
            <person name="Deblois C.L."/>
            <person name="Dunn C."/>
            <person name="Juan-Salles C."/>
            <person name="Goldberg T.L."/>
        </authorList>
    </citation>
    <scope>NUCLEOTIDE SEQUENCE</scope>
    <source>
        <strain evidence="1">JB2</strain>
    </source>
</reference>
<dbReference type="Proteomes" id="UP000594603">
    <property type="component" value="Plasmid p1"/>
</dbReference>
<evidence type="ECO:0000313" key="2">
    <source>
        <dbReference type="Proteomes" id="UP000594603"/>
    </source>
</evidence>
<evidence type="ECO:0000313" key="1">
    <source>
        <dbReference type="EMBL" id="QPJ86658.1"/>
    </source>
</evidence>
<sequence>MDDIIWNTIGAIIGLLIYSFIGKIVCRKNILQRN</sequence>
<name>A0ACD1BI62_9CLOT</name>
<dbReference type="EMBL" id="CP051755">
    <property type="protein sequence ID" value="QPJ86658.1"/>
    <property type="molecule type" value="Genomic_DNA"/>
</dbReference>
<keyword evidence="1" id="KW-0614">Plasmid</keyword>
<accession>A0ACD1BI62</accession>
<geneLocation type="plasmid" evidence="1 2">
    <name>p1</name>
</geneLocation>
<keyword evidence="2" id="KW-1185">Reference proteome</keyword>
<gene>
    <name evidence="1" type="ORF">HH195_11590</name>
</gene>